<protein>
    <submittedName>
        <fullName evidence="1">Uncharacterized protein</fullName>
    </submittedName>
</protein>
<gene>
    <name evidence="1" type="ORF">DPMN_099107</name>
</gene>
<dbReference type="Proteomes" id="UP000828390">
    <property type="component" value="Unassembled WGS sequence"/>
</dbReference>
<evidence type="ECO:0000313" key="2">
    <source>
        <dbReference type="Proteomes" id="UP000828390"/>
    </source>
</evidence>
<evidence type="ECO:0000313" key="1">
    <source>
        <dbReference type="EMBL" id="KAH3856517.1"/>
    </source>
</evidence>
<keyword evidence="2" id="KW-1185">Reference proteome</keyword>
<proteinExistence type="predicted"/>
<accession>A0A9D4R7C3</accession>
<comment type="caution">
    <text evidence="1">The sequence shown here is derived from an EMBL/GenBank/DDBJ whole genome shotgun (WGS) entry which is preliminary data.</text>
</comment>
<sequence length="95" mass="11006">MYDQAKELVSLQEQLSAKDLKIDILKQLNHSTKQTYEAGINDLEQYGRRNSIYINEDLTKTNATVLAFPRLKDRVGKAWCFEGKMFVKYKGSDRS</sequence>
<organism evidence="1 2">
    <name type="scientific">Dreissena polymorpha</name>
    <name type="common">Zebra mussel</name>
    <name type="synonym">Mytilus polymorpha</name>
    <dbReference type="NCBI Taxonomy" id="45954"/>
    <lineage>
        <taxon>Eukaryota</taxon>
        <taxon>Metazoa</taxon>
        <taxon>Spiralia</taxon>
        <taxon>Lophotrochozoa</taxon>
        <taxon>Mollusca</taxon>
        <taxon>Bivalvia</taxon>
        <taxon>Autobranchia</taxon>
        <taxon>Heteroconchia</taxon>
        <taxon>Euheterodonta</taxon>
        <taxon>Imparidentia</taxon>
        <taxon>Neoheterodontei</taxon>
        <taxon>Myida</taxon>
        <taxon>Dreissenoidea</taxon>
        <taxon>Dreissenidae</taxon>
        <taxon>Dreissena</taxon>
    </lineage>
</organism>
<name>A0A9D4R7C3_DREPO</name>
<reference evidence="1" key="1">
    <citation type="journal article" date="2019" name="bioRxiv">
        <title>The Genome of the Zebra Mussel, Dreissena polymorpha: A Resource for Invasive Species Research.</title>
        <authorList>
            <person name="McCartney M.A."/>
            <person name="Auch B."/>
            <person name="Kono T."/>
            <person name="Mallez S."/>
            <person name="Zhang Y."/>
            <person name="Obille A."/>
            <person name="Becker A."/>
            <person name="Abrahante J.E."/>
            <person name="Garbe J."/>
            <person name="Badalamenti J.P."/>
            <person name="Herman A."/>
            <person name="Mangelson H."/>
            <person name="Liachko I."/>
            <person name="Sullivan S."/>
            <person name="Sone E.D."/>
            <person name="Koren S."/>
            <person name="Silverstein K.A.T."/>
            <person name="Beckman K.B."/>
            <person name="Gohl D.M."/>
        </authorList>
    </citation>
    <scope>NUCLEOTIDE SEQUENCE</scope>
    <source>
        <strain evidence="1">Duluth1</strain>
        <tissue evidence="1">Whole animal</tissue>
    </source>
</reference>
<reference evidence="1" key="2">
    <citation type="submission" date="2020-11" db="EMBL/GenBank/DDBJ databases">
        <authorList>
            <person name="McCartney M.A."/>
            <person name="Auch B."/>
            <person name="Kono T."/>
            <person name="Mallez S."/>
            <person name="Becker A."/>
            <person name="Gohl D.M."/>
            <person name="Silverstein K.A.T."/>
            <person name="Koren S."/>
            <person name="Bechman K.B."/>
            <person name="Herman A."/>
            <person name="Abrahante J.E."/>
            <person name="Garbe J."/>
        </authorList>
    </citation>
    <scope>NUCLEOTIDE SEQUENCE</scope>
    <source>
        <strain evidence="1">Duluth1</strain>
        <tissue evidence="1">Whole animal</tissue>
    </source>
</reference>
<dbReference type="AlphaFoldDB" id="A0A9D4R7C3"/>
<dbReference type="EMBL" id="JAIWYP010000003">
    <property type="protein sequence ID" value="KAH3856517.1"/>
    <property type="molecule type" value="Genomic_DNA"/>
</dbReference>